<evidence type="ECO:0000256" key="1">
    <source>
        <dbReference type="SAM" id="MobiDB-lite"/>
    </source>
</evidence>
<protein>
    <submittedName>
        <fullName evidence="2">Uncharacterized protein</fullName>
    </submittedName>
</protein>
<feature type="compositionally biased region" description="Basic residues" evidence="1">
    <location>
        <begin position="106"/>
        <end position="120"/>
    </location>
</feature>
<comment type="caution">
    <text evidence="2">The sequence shown here is derived from an EMBL/GenBank/DDBJ whole genome shotgun (WGS) entry which is preliminary data.</text>
</comment>
<organism evidence="2 3">
    <name type="scientific">Portunus trituberculatus</name>
    <name type="common">Swimming crab</name>
    <name type="synonym">Neptunus trituberculatus</name>
    <dbReference type="NCBI Taxonomy" id="210409"/>
    <lineage>
        <taxon>Eukaryota</taxon>
        <taxon>Metazoa</taxon>
        <taxon>Ecdysozoa</taxon>
        <taxon>Arthropoda</taxon>
        <taxon>Crustacea</taxon>
        <taxon>Multicrustacea</taxon>
        <taxon>Malacostraca</taxon>
        <taxon>Eumalacostraca</taxon>
        <taxon>Eucarida</taxon>
        <taxon>Decapoda</taxon>
        <taxon>Pleocyemata</taxon>
        <taxon>Brachyura</taxon>
        <taxon>Eubrachyura</taxon>
        <taxon>Portunoidea</taxon>
        <taxon>Portunidae</taxon>
        <taxon>Portuninae</taxon>
        <taxon>Portunus</taxon>
    </lineage>
</organism>
<proteinExistence type="predicted"/>
<name>A0A5B7HV51_PORTR</name>
<dbReference type="EMBL" id="VSRR010037674">
    <property type="protein sequence ID" value="MPC73853.1"/>
    <property type="molecule type" value="Genomic_DNA"/>
</dbReference>
<sequence>MLSHDAISQVKSDHVIRALSSASLTIPSRVAMAQVLTEHIISTADPLRVMYPVAKLAVLGFPTHQQTTLDLIMTDLSHQYSPLKPLPPMGRSTHLSILWTPTPTTSRHRSAVTKTHRPYA</sequence>
<feature type="region of interest" description="Disordered" evidence="1">
    <location>
        <begin position="99"/>
        <end position="120"/>
    </location>
</feature>
<dbReference type="Proteomes" id="UP000324222">
    <property type="component" value="Unassembled WGS sequence"/>
</dbReference>
<dbReference type="AlphaFoldDB" id="A0A5B7HV51"/>
<keyword evidence="3" id="KW-1185">Reference proteome</keyword>
<reference evidence="2 3" key="1">
    <citation type="submission" date="2019-05" db="EMBL/GenBank/DDBJ databases">
        <title>Another draft genome of Portunus trituberculatus and its Hox gene families provides insights of decapod evolution.</title>
        <authorList>
            <person name="Jeong J.-H."/>
            <person name="Song I."/>
            <person name="Kim S."/>
            <person name="Choi T."/>
            <person name="Kim D."/>
            <person name="Ryu S."/>
            <person name="Kim W."/>
        </authorList>
    </citation>
    <scope>NUCLEOTIDE SEQUENCE [LARGE SCALE GENOMIC DNA]</scope>
    <source>
        <tissue evidence="2">Muscle</tissue>
    </source>
</reference>
<gene>
    <name evidence="2" type="ORF">E2C01_068193</name>
</gene>
<evidence type="ECO:0000313" key="3">
    <source>
        <dbReference type="Proteomes" id="UP000324222"/>
    </source>
</evidence>
<evidence type="ECO:0000313" key="2">
    <source>
        <dbReference type="EMBL" id="MPC73853.1"/>
    </source>
</evidence>
<accession>A0A5B7HV51</accession>